<dbReference type="InterPro" id="IPR020476">
    <property type="entry name" value="Nudix_hydrolase"/>
</dbReference>
<dbReference type="EMBL" id="QXGK01000005">
    <property type="protein sequence ID" value="RSX57450.1"/>
    <property type="molecule type" value="Genomic_DNA"/>
</dbReference>
<evidence type="ECO:0000256" key="2">
    <source>
        <dbReference type="ARBA" id="ARBA00022801"/>
    </source>
</evidence>
<dbReference type="AlphaFoldDB" id="A0A430FVE4"/>
<dbReference type="Proteomes" id="UP000287470">
    <property type="component" value="Unassembled WGS sequence"/>
</dbReference>
<protein>
    <submittedName>
        <fullName evidence="6">Phosphohydrolase</fullName>
    </submittedName>
</protein>
<evidence type="ECO:0000256" key="3">
    <source>
        <dbReference type="RuleBase" id="RU003476"/>
    </source>
</evidence>
<dbReference type="GO" id="GO:0016787">
    <property type="term" value="F:hydrolase activity"/>
    <property type="evidence" value="ECO:0007669"/>
    <property type="project" value="UniProtKB-KW"/>
</dbReference>
<dbReference type="PANTHER" id="PTHR43736:SF1">
    <property type="entry name" value="DIHYDRONEOPTERIN TRIPHOSPHATE DIPHOSPHATASE"/>
    <property type="match status" value="1"/>
</dbReference>
<evidence type="ECO:0000313" key="7">
    <source>
        <dbReference type="Proteomes" id="UP000287470"/>
    </source>
</evidence>
<accession>A0A430FVE4</accession>
<dbReference type="CDD" id="cd03673">
    <property type="entry name" value="NUDIX_Ap6A_hydrolase"/>
    <property type="match status" value="1"/>
</dbReference>
<keyword evidence="2 3" id="KW-0378">Hydrolase</keyword>
<gene>
    <name evidence="6" type="ORF">D2E24_0748</name>
</gene>
<dbReference type="InterPro" id="IPR015797">
    <property type="entry name" value="NUDIX_hydrolase-like_dom_sf"/>
</dbReference>
<comment type="similarity">
    <text evidence="1 3">Belongs to the Nudix hydrolase family.</text>
</comment>
<dbReference type="OrthoDB" id="9816289at2"/>
<dbReference type="InterPro" id="IPR020084">
    <property type="entry name" value="NUDIX_hydrolase_CS"/>
</dbReference>
<feature type="domain" description="Nudix hydrolase" evidence="5">
    <location>
        <begin position="221"/>
        <end position="354"/>
    </location>
</feature>
<dbReference type="Pfam" id="PF00293">
    <property type="entry name" value="NUDIX"/>
    <property type="match status" value="1"/>
</dbReference>
<dbReference type="PROSITE" id="PS00893">
    <property type="entry name" value="NUDIX_BOX"/>
    <property type="match status" value="1"/>
</dbReference>
<reference evidence="6 7" key="1">
    <citation type="submission" date="2018-09" db="EMBL/GenBank/DDBJ databases">
        <title>Characterization of the phylogenetic diversity of five novel species belonging to the genus Bifidobacterium.</title>
        <authorList>
            <person name="Lugli G.A."/>
            <person name="Duranti S."/>
            <person name="Milani C."/>
        </authorList>
    </citation>
    <scope>NUCLEOTIDE SEQUENCE [LARGE SCALE GENOMIC DNA]</scope>
    <source>
        <strain evidence="6 7">2033B</strain>
    </source>
</reference>
<name>A0A430FVE4_9BIFI</name>
<dbReference type="InterPro" id="IPR000086">
    <property type="entry name" value="NUDIX_hydrolase_dom"/>
</dbReference>
<sequence length="361" mass="38254">MITPADLARMLDHASPRHALDPLAPDRLMYTSQTAPAEQEPSPTRARVTPSDVFGRARRCGQRDDAPCAADLPGVADDAAADAPTKPEGPSDPTVPTARTVPAVPTAPVAGDAADTTVISEAAICAGGPDAALIVADDDATVADVAEDAAISADAQQTADETATQVATTALAAAVASDRTIIAATIVTASRRPSPANMPQRRTSDGPTTFASLDAQELPVVREYSAGGLVFDEHGRVAIIARHSRSGHLEWCLPKGHIEKGETPQQTAVREVHEETGILGEVVDSIATIDYWFTGTTQRVHKLVHHYALRQIGGHLTVEGDPDHEAEDAIWVDFADLDGVLSYPNERKIAWLYARKLNRQA</sequence>
<dbReference type="PROSITE" id="PS51462">
    <property type="entry name" value="NUDIX"/>
    <property type="match status" value="1"/>
</dbReference>
<feature type="region of interest" description="Disordered" evidence="4">
    <location>
        <begin position="33"/>
        <end position="52"/>
    </location>
</feature>
<proteinExistence type="inferred from homology"/>
<evidence type="ECO:0000259" key="5">
    <source>
        <dbReference type="PROSITE" id="PS51462"/>
    </source>
</evidence>
<dbReference type="SUPFAM" id="SSF55811">
    <property type="entry name" value="Nudix"/>
    <property type="match status" value="1"/>
</dbReference>
<comment type="caution">
    <text evidence="6">The sequence shown here is derived from an EMBL/GenBank/DDBJ whole genome shotgun (WGS) entry which is preliminary data.</text>
</comment>
<feature type="region of interest" description="Disordered" evidence="4">
    <location>
        <begin position="59"/>
        <end position="101"/>
    </location>
</feature>
<dbReference type="PRINTS" id="PR00502">
    <property type="entry name" value="NUDIXFAMILY"/>
</dbReference>
<evidence type="ECO:0000256" key="1">
    <source>
        <dbReference type="ARBA" id="ARBA00005582"/>
    </source>
</evidence>
<dbReference type="Gene3D" id="3.90.79.10">
    <property type="entry name" value="Nucleoside Triphosphate Pyrophosphohydrolase"/>
    <property type="match status" value="1"/>
</dbReference>
<organism evidence="6 7">
    <name type="scientific">Bifidobacterium samirii</name>
    <dbReference type="NCBI Taxonomy" id="2306974"/>
    <lineage>
        <taxon>Bacteria</taxon>
        <taxon>Bacillati</taxon>
        <taxon>Actinomycetota</taxon>
        <taxon>Actinomycetes</taxon>
        <taxon>Bifidobacteriales</taxon>
        <taxon>Bifidobacteriaceae</taxon>
        <taxon>Bifidobacterium</taxon>
    </lineage>
</organism>
<dbReference type="PANTHER" id="PTHR43736">
    <property type="entry name" value="ADP-RIBOSE PYROPHOSPHATASE"/>
    <property type="match status" value="1"/>
</dbReference>
<evidence type="ECO:0000313" key="6">
    <source>
        <dbReference type="EMBL" id="RSX57450.1"/>
    </source>
</evidence>
<evidence type="ECO:0000256" key="4">
    <source>
        <dbReference type="SAM" id="MobiDB-lite"/>
    </source>
</evidence>
<feature type="compositionally biased region" description="Low complexity" evidence="4">
    <location>
        <begin position="69"/>
        <end position="83"/>
    </location>
</feature>
<keyword evidence="7" id="KW-1185">Reference proteome</keyword>